<evidence type="ECO:0000313" key="8">
    <source>
        <dbReference type="EMBL" id="OCX49288.1"/>
    </source>
</evidence>
<dbReference type="Proteomes" id="UP001217945">
    <property type="component" value="Unassembled WGS sequence"/>
</dbReference>
<sequence length="60" mass="6609">MASDKHGIKDKIAGKLKETEGKVTNDKTREGEGKLQKLKGKVKDEVNDLKESIKGNKKEG</sequence>
<gene>
    <name evidence="9" type="ORF">B5G22_07350</name>
    <name evidence="8" type="ORF">BFD03_03455</name>
    <name evidence="10" type="ORF">DA796_08735</name>
    <name evidence="11" type="ORF">FOD75_09350</name>
    <name evidence="7" type="ORF">GIX77_08950</name>
    <name evidence="6" type="ORF">GIX79_08910</name>
    <name evidence="12" type="ORF">HHK02_09900</name>
    <name evidence="4" type="ORF">LRLP16767_LR202_01261</name>
    <name evidence="5" type="ORF">PSQ53_03550</name>
</gene>
<dbReference type="Proteomes" id="UP000452188">
    <property type="component" value="Unassembled WGS sequence"/>
</dbReference>
<evidence type="ECO:0000313" key="6">
    <source>
        <dbReference type="EMBL" id="MRG75858.1"/>
    </source>
</evidence>
<dbReference type="Proteomes" id="UP000241783">
    <property type="component" value="Unassembled WGS sequence"/>
</dbReference>
<reference evidence="11 17" key="7">
    <citation type="submission" date="2019-07" db="EMBL/GenBank/DDBJ databases">
        <title>Gastrointestinal microbiota of Peromyscus leucopus, the white-footed mouse.</title>
        <authorList>
            <person name="Milovic A."/>
            <person name="Bassam K."/>
            <person name="Barbour A.G."/>
        </authorList>
    </citation>
    <scope>NUCLEOTIDE SEQUENCE [LARGE SCALE GENOMIC DNA]</scope>
    <source>
        <strain evidence="11 17">LL7</strain>
    </source>
</reference>
<dbReference type="Proteomes" id="UP000095141">
    <property type="component" value="Unassembled WGS sequence"/>
</dbReference>
<dbReference type="EMBL" id="NFHN01000028">
    <property type="protein sequence ID" value="OUN46614.1"/>
    <property type="molecule type" value="Genomic_DNA"/>
</dbReference>
<dbReference type="EMBL" id="LN887605">
    <property type="protein sequence ID" value="CUR41200.1"/>
    <property type="molecule type" value="Genomic_DNA"/>
</dbReference>
<evidence type="ECO:0000259" key="3">
    <source>
        <dbReference type="Pfam" id="PF05532"/>
    </source>
</evidence>
<feature type="domain" description="CsbD-like" evidence="3">
    <location>
        <begin position="7"/>
        <end position="54"/>
    </location>
</feature>
<evidence type="ECO:0000313" key="14">
    <source>
        <dbReference type="Proteomes" id="UP000195868"/>
    </source>
</evidence>
<proteinExistence type="inferred from homology"/>
<evidence type="ECO:0000313" key="16">
    <source>
        <dbReference type="Proteomes" id="UP000241783"/>
    </source>
</evidence>
<reference evidence="10 16" key="6">
    <citation type="submission" date="2018-03" db="EMBL/GenBank/DDBJ databases">
        <title>Genome Sequences of Lactobacillus sp. Isolates from Traditional Turkish Sourdough.</title>
        <authorList>
            <person name="Skory C.D."/>
            <person name="Dertli E."/>
        </authorList>
    </citation>
    <scope>NUCLEOTIDE SEQUENCE [LARGE SCALE GENOMIC DNA]</scope>
    <source>
        <strain evidence="10 16">E81</strain>
    </source>
</reference>
<dbReference type="InterPro" id="IPR036629">
    <property type="entry name" value="YjbJ_sf"/>
</dbReference>
<dbReference type="Proteomes" id="UP000470878">
    <property type="component" value="Unassembled WGS sequence"/>
</dbReference>
<dbReference type="EMBL" id="CP041676">
    <property type="protein sequence ID" value="QDR73256.1"/>
    <property type="molecule type" value="Genomic_DNA"/>
</dbReference>
<dbReference type="EMBL" id="PZQO01000027">
    <property type="protein sequence ID" value="PTM27991.1"/>
    <property type="molecule type" value="Genomic_DNA"/>
</dbReference>
<evidence type="ECO:0000313" key="15">
    <source>
        <dbReference type="Proteomes" id="UP000235484"/>
    </source>
</evidence>
<evidence type="ECO:0000313" key="10">
    <source>
        <dbReference type="EMBL" id="PTM27991.1"/>
    </source>
</evidence>
<dbReference type="Proteomes" id="UP000510868">
    <property type="component" value="Chromosome"/>
</dbReference>
<evidence type="ECO:0000313" key="13">
    <source>
        <dbReference type="Proteomes" id="UP000095141"/>
    </source>
</evidence>
<evidence type="ECO:0000313" key="11">
    <source>
        <dbReference type="EMBL" id="QDR73256.1"/>
    </source>
</evidence>
<comment type="similarity">
    <text evidence="1">Belongs to the UPF0337 (CsbD) family.</text>
</comment>
<dbReference type="InterPro" id="IPR008462">
    <property type="entry name" value="CsbD"/>
</dbReference>
<evidence type="ECO:0000256" key="1">
    <source>
        <dbReference type="ARBA" id="ARBA00009129"/>
    </source>
</evidence>
<feature type="region of interest" description="Disordered" evidence="2">
    <location>
        <begin position="1"/>
        <end position="38"/>
    </location>
</feature>
<evidence type="ECO:0000256" key="2">
    <source>
        <dbReference type="SAM" id="MobiDB-lite"/>
    </source>
</evidence>
<evidence type="ECO:0000313" key="4">
    <source>
        <dbReference type="EMBL" id="CUR41200.1"/>
    </source>
</evidence>
<dbReference type="SUPFAM" id="SSF69047">
    <property type="entry name" value="Hypothetical protein YjbJ"/>
    <property type="match status" value="1"/>
</dbReference>
<reference evidence="4" key="2">
    <citation type="submission" date="2015-10" db="EMBL/GenBank/DDBJ databases">
        <authorList>
            <person name="Gilbert D.G."/>
        </authorList>
    </citation>
    <scope>NUCLEOTIDE SEQUENCE [LARGE SCALE GENOMIC DNA]</scope>
    <source>
        <strain evidence="4">20-2</strain>
    </source>
</reference>
<evidence type="ECO:0000313" key="19">
    <source>
        <dbReference type="Proteomes" id="UP000470878"/>
    </source>
</evidence>
<protein>
    <submittedName>
        <fullName evidence="8">CsbD family protein</fullName>
    </submittedName>
    <submittedName>
        <fullName evidence="4">Uncharacterized protein conserved in bacteria</fullName>
    </submittedName>
</protein>
<dbReference type="EMBL" id="MCNS01000004">
    <property type="protein sequence ID" value="OCX49288.1"/>
    <property type="molecule type" value="Genomic_DNA"/>
</dbReference>
<dbReference type="Pfam" id="PF05532">
    <property type="entry name" value="CsbD"/>
    <property type="match status" value="1"/>
</dbReference>
<dbReference type="EMBL" id="WJMV01000037">
    <property type="protein sequence ID" value="MRG75858.1"/>
    <property type="molecule type" value="Genomic_DNA"/>
</dbReference>
<organism evidence="8 13">
    <name type="scientific">Limosilactobacillus reuteri</name>
    <name type="common">Lactobacillus reuteri</name>
    <dbReference type="NCBI Taxonomy" id="1598"/>
    <lineage>
        <taxon>Bacteria</taxon>
        <taxon>Bacillati</taxon>
        <taxon>Bacillota</taxon>
        <taxon>Bacilli</taxon>
        <taxon>Lactobacillales</taxon>
        <taxon>Lactobacillaceae</taxon>
        <taxon>Limosilactobacillus</taxon>
    </lineage>
</organism>
<reference evidence="15" key="1">
    <citation type="submission" date="2015-10" db="EMBL/GenBank/DDBJ databases">
        <authorList>
            <person name="Crossman L.C."/>
        </authorList>
    </citation>
    <scope>NUCLEOTIDE SEQUENCE [LARGE SCALE GENOMIC DNA]</scope>
    <source>
        <strain evidence="15">20-2</strain>
    </source>
</reference>
<dbReference type="Proteomes" id="UP000235484">
    <property type="component" value="Unassembled WGS sequence"/>
</dbReference>
<evidence type="ECO:0000313" key="12">
    <source>
        <dbReference type="EMBL" id="QLQ61458.1"/>
    </source>
</evidence>
<dbReference type="EMBL" id="JAQTKT010000001">
    <property type="protein sequence ID" value="MDD1382034.1"/>
    <property type="molecule type" value="Genomic_DNA"/>
</dbReference>
<dbReference type="Gene3D" id="1.10.1470.10">
    <property type="entry name" value="YjbJ"/>
    <property type="match status" value="1"/>
</dbReference>
<reference evidence="18 19" key="8">
    <citation type="submission" date="2019-11" db="EMBL/GenBank/DDBJ databases">
        <title>Draft genome sequence of 12 host-associated Lactobacillus reuteri rodent strains.</title>
        <authorList>
            <person name="Zhang S."/>
            <person name="Ozcam M."/>
            <person name="Van Pijkeren J.P."/>
        </authorList>
    </citation>
    <scope>NUCLEOTIDE SEQUENCE [LARGE SCALE GENOMIC DNA]</scope>
    <source>
        <strain evidence="6 18">6799jm-1</strain>
        <strain evidence="7 19">CR</strain>
    </source>
</reference>
<dbReference type="AlphaFoldDB" id="A0A1C2GCT3"/>
<dbReference type="PATRIC" id="fig|1598.93.peg.840"/>
<reference evidence="5" key="10">
    <citation type="submission" date="2023-02" db="EMBL/GenBank/DDBJ databases">
        <title>Complete genome sequence of Limosilactobacillus reuteri SRCM217616 isolated from Bos taurus feces.</title>
        <authorList>
            <person name="Yang H.-G."/>
            <person name="Kim J.-W."/>
            <person name="Ha G.-S."/>
            <person name="Yang H.-J."/>
            <person name="Jeong D.-Y."/>
        </authorList>
    </citation>
    <scope>NUCLEOTIDE SEQUENCE</scope>
    <source>
        <strain evidence="5">SRCM217616</strain>
    </source>
</reference>
<dbReference type="EMBL" id="CP059275">
    <property type="protein sequence ID" value="QLQ61458.1"/>
    <property type="molecule type" value="Genomic_DNA"/>
</dbReference>
<evidence type="ECO:0000313" key="17">
    <source>
        <dbReference type="Proteomes" id="UP000316394"/>
    </source>
</evidence>
<evidence type="ECO:0000313" key="5">
    <source>
        <dbReference type="EMBL" id="MDD1382034.1"/>
    </source>
</evidence>
<reference evidence="9" key="5">
    <citation type="journal article" date="2018" name="BMC Genomics">
        <title>Whole genome sequencing and function prediction of 133 gut anaerobes isolated from chicken caecum in pure cultures.</title>
        <authorList>
            <person name="Medvecky M."/>
            <person name="Cejkova D."/>
            <person name="Polansky O."/>
            <person name="Karasova D."/>
            <person name="Kubasova T."/>
            <person name="Cizek A."/>
            <person name="Rychlik I."/>
        </authorList>
    </citation>
    <scope>NUCLEOTIDE SEQUENCE</scope>
    <source>
        <strain evidence="9">An71</strain>
    </source>
</reference>
<dbReference type="Proteomes" id="UP000195868">
    <property type="component" value="Unassembled WGS sequence"/>
</dbReference>
<dbReference type="EMBL" id="WJMX01000017">
    <property type="protein sequence ID" value="MRH80887.1"/>
    <property type="molecule type" value="Genomic_DNA"/>
</dbReference>
<evidence type="ECO:0000313" key="20">
    <source>
        <dbReference type="Proteomes" id="UP000510868"/>
    </source>
</evidence>
<evidence type="ECO:0000313" key="18">
    <source>
        <dbReference type="Proteomes" id="UP000452188"/>
    </source>
</evidence>
<evidence type="ECO:0000313" key="7">
    <source>
        <dbReference type="EMBL" id="MRH80887.1"/>
    </source>
</evidence>
<reference evidence="14" key="4">
    <citation type="submission" date="2017-04" db="EMBL/GenBank/DDBJ databases">
        <title>Function of individual gut microbiota members based on whole genome sequencing of pure cultures obtained from chicken caecum.</title>
        <authorList>
            <person name="Medvecky M."/>
            <person name="Cejkova D."/>
            <person name="Polansky O."/>
            <person name="Karasova D."/>
            <person name="Kubasova T."/>
            <person name="Cizek A."/>
            <person name="Rychlik I."/>
        </authorList>
    </citation>
    <scope>NUCLEOTIDE SEQUENCE [LARGE SCALE GENOMIC DNA]</scope>
    <source>
        <strain evidence="14">An71</strain>
    </source>
</reference>
<evidence type="ECO:0000313" key="9">
    <source>
        <dbReference type="EMBL" id="OUN46614.1"/>
    </source>
</evidence>
<accession>A0A1C2GCT3</accession>
<dbReference type="Proteomes" id="UP000316394">
    <property type="component" value="Chromosome"/>
</dbReference>
<reference evidence="12 20" key="9">
    <citation type="submission" date="2020-07" db="EMBL/GenBank/DDBJ databases">
        <title>Genome sequence of Lactobacillus reuteri CNEI-KCA3 isolated from the faeces of a reared-broiler chicken, South-East Nigeria, reveals presence of CRISPR arrays.</title>
        <authorList>
            <person name="Anukam K.C."/>
            <person name="Ibezim C.N."/>
            <person name="BeecK W.V."/>
            <person name="Allonsius C."/>
            <person name="Broek M.D."/>
            <person name="Tuyaerts I."/>
            <person name="Attama A."/>
            <person name="Esimone C.O."/>
            <person name="Lebeer S."/>
        </authorList>
    </citation>
    <scope>NUCLEOTIDE SEQUENCE [LARGE SCALE GENOMIC DNA]</scope>
    <source>
        <strain evidence="12 20">CNEI-KCA3</strain>
    </source>
</reference>
<dbReference type="RefSeq" id="WP_019253307.1">
    <property type="nucleotide sequence ID" value="NZ_CAJSZG010000022.1"/>
</dbReference>
<name>A0A1C2GCT3_LIMRT</name>
<reference evidence="8 13" key="3">
    <citation type="submission" date="2016-08" db="EMBL/GenBank/DDBJ databases">
        <title>Probiotic bacterium isolated from chicken gut.</title>
        <authorList>
            <person name="Levy J.L."/>
            <person name="Hassan H.M."/>
            <person name="Mendoza M.A."/>
        </authorList>
    </citation>
    <scope>NUCLEOTIDE SEQUENCE [LARGE SCALE GENOMIC DNA]</scope>
    <source>
        <strain evidence="8 13">P43</strain>
    </source>
</reference>